<feature type="transmembrane region" description="Helical" evidence="2">
    <location>
        <begin position="21"/>
        <end position="43"/>
    </location>
</feature>
<dbReference type="CDD" id="cd09107">
    <property type="entry name" value="PLDc_vPLD3_4_5_like_2"/>
    <property type="match status" value="1"/>
</dbReference>
<dbReference type="PANTHER" id="PTHR10185">
    <property type="entry name" value="PHOSPHOLIPASE D - RELATED"/>
    <property type="match status" value="1"/>
</dbReference>
<accession>A0A5S6QB14</accession>
<dbReference type="Pfam" id="PF13918">
    <property type="entry name" value="PLDc_3"/>
    <property type="match status" value="1"/>
</dbReference>
<feature type="domain" description="PLD phosphodiesterase" evidence="3">
    <location>
        <begin position="427"/>
        <end position="453"/>
    </location>
</feature>
<dbReference type="AlphaFoldDB" id="A0A5S6QB14"/>
<sequence>MHLNKERIPPFRVQHFTNDKWTATKAILSGATLGLAILLTFLFGHAGTNIRYWPLLSEMSYLNRSLAVIDSIQAMHSDADRYSCKMTCSIEIVESIPENITFDADELPMSTFSAWSRLISLAEKRIYIAAYKTSLRGKHVLGASDPSTSMGEQIFEQLLKTGTEKDVTIRMVENYLAKDPGDNADGSSLESRGALELRRLHVSNEYGKGAMHSKFIVVDDKHFYLGSANLDWRSLNQKMELGVLVLNCPCLANDLGNIFFSYWNVAVSPNETQSNCQSGSSVPLMETTVNAANPVVLSYYGAETKVFIASSPRNLHEQGRVWDLEAITSAIHAAKSFIYIHVMDFIPMIVYQKRKSYWPVIDNALRKAVVERGVEVKILAAALHFVKENLHFMQSLQALANCADKGSIEIKIFKVPAVTDFHKRIARDRRTHNKFMVTEDTVIIGTSNWSGDYFTTTTGIALVARQEHAQRPLVDHMRSIFLRNWRSPYAHTLNIYIKQCLQGPRNENVCEVEKSTTVTR</sequence>
<name>A0A5S6QB14_TRIMR</name>
<dbReference type="Gene3D" id="3.30.870.10">
    <property type="entry name" value="Endonuclease Chain A"/>
    <property type="match status" value="2"/>
</dbReference>
<dbReference type="STRING" id="70415.A0A5S6QB14"/>
<keyword evidence="4" id="KW-1185">Reference proteome</keyword>
<reference evidence="5" key="1">
    <citation type="submission" date="2019-12" db="UniProtKB">
        <authorList>
            <consortium name="WormBaseParasite"/>
        </authorList>
    </citation>
    <scope>IDENTIFICATION</scope>
</reference>
<dbReference type="SMART" id="SM00155">
    <property type="entry name" value="PLDc"/>
    <property type="match status" value="2"/>
</dbReference>
<dbReference type="GO" id="GO:0003824">
    <property type="term" value="F:catalytic activity"/>
    <property type="evidence" value="ECO:0007669"/>
    <property type="project" value="InterPro"/>
</dbReference>
<evidence type="ECO:0000259" key="3">
    <source>
        <dbReference type="PROSITE" id="PS50035"/>
    </source>
</evidence>
<evidence type="ECO:0000256" key="2">
    <source>
        <dbReference type="SAM" id="Phobius"/>
    </source>
</evidence>
<dbReference type="InterPro" id="IPR001736">
    <property type="entry name" value="PLipase_D/transphosphatidylase"/>
</dbReference>
<dbReference type="WBParaSite" id="TMUE_1000004511.1">
    <property type="protein sequence ID" value="TMUE_1000004511.1"/>
    <property type="gene ID" value="WBGene00291346"/>
</dbReference>
<comment type="similarity">
    <text evidence="1">Belongs to the phospholipase D family.</text>
</comment>
<dbReference type="PROSITE" id="PS50035">
    <property type="entry name" value="PLD"/>
    <property type="match status" value="2"/>
</dbReference>
<dbReference type="Proteomes" id="UP000046395">
    <property type="component" value="Unassembled WGS sequence"/>
</dbReference>
<evidence type="ECO:0000313" key="4">
    <source>
        <dbReference type="Proteomes" id="UP000046395"/>
    </source>
</evidence>
<dbReference type="CDD" id="cd09106">
    <property type="entry name" value="PLDc_vPLD3_4_5_like_1"/>
    <property type="match status" value="1"/>
</dbReference>
<dbReference type="InterPro" id="IPR050874">
    <property type="entry name" value="Diverse_PLD-related"/>
</dbReference>
<dbReference type="InterPro" id="IPR032803">
    <property type="entry name" value="PLDc_3"/>
</dbReference>
<organism evidence="4 5">
    <name type="scientific">Trichuris muris</name>
    <name type="common">Mouse whipworm</name>
    <dbReference type="NCBI Taxonomy" id="70415"/>
    <lineage>
        <taxon>Eukaryota</taxon>
        <taxon>Metazoa</taxon>
        <taxon>Ecdysozoa</taxon>
        <taxon>Nematoda</taxon>
        <taxon>Enoplea</taxon>
        <taxon>Dorylaimia</taxon>
        <taxon>Trichinellida</taxon>
        <taxon>Trichuridae</taxon>
        <taxon>Trichuris</taxon>
    </lineage>
</organism>
<feature type="domain" description="PLD phosphodiesterase" evidence="3">
    <location>
        <begin position="207"/>
        <end position="234"/>
    </location>
</feature>
<keyword evidence="2" id="KW-0472">Membrane</keyword>
<protein>
    <submittedName>
        <fullName evidence="5">PLD phosphodiesterase domain-containing protein</fullName>
    </submittedName>
</protein>
<evidence type="ECO:0000313" key="5">
    <source>
        <dbReference type="WBParaSite" id="TMUE_1000004511.1"/>
    </source>
</evidence>
<keyword evidence="2" id="KW-1133">Transmembrane helix</keyword>
<evidence type="ECO:0000256" key="1">
    <source>
        <dbReference type="ARBA" id="ARBA00008664"/>
    </source>
</evidence>
<proteinExistence type="inferred from homology"/>
<keyword evidence="2" id="KW-0812">Transmembrane</keyword>
<dbReference type="SUPFAM" id="SSF56024">
    <property type="entry name" value="Phospholipase D/nuclease"/>
    <property type="match status" value="2"/>
</dbReference>
<dbReference type="PANTHER" id="PTHR10185:SF25">
    <property type="entry name" value="PLD PHOSPHODIESTERASE DOMAIN-CONTAINING PROTEIN"/>
    <property type="match status" value="1"/>
</dbReference>